<evidence type="ECO:0008006" key="4">
    <source>
        <dbReference type="Google" id="ProtNLM"/>
    </source>
</evidence>
<evidence type="ECO:0000313" key="2">
    <source>
        <dbReference type="EMBL" id="MET4756176.1"/>
    </source>
</evidence>
<dbReference type="RefSeq" id="WP_354010532.1">
    <property type="nucleotide sequence ID" value="NZ_JBEWTA010000001.1"/>
</dbReference>
<evidence type="ECO:0000313" key="3">
    <source>
        <dbReference type="Proteomes" id="UP001549366"/>
    </source>
</evidence>
<dbReference type="InterPro" id="IPR012434">
    <property type="entry name" value="DUF1631"/>
</dbReference>
<dbReference type="Proteomes" id="UP001549366">
    <property type="component" value="Unassembled WGS sequence"/>
</dbReference>
<dbReference type="Pfam" id="PF07793">
    <property type="entry name" value="DUF1631"/>
    <property type="match status" value="2"/>
</dbReference>
<keyword evidence="3" id="KW-1185">Reference proteome</keyword>
<feature type="region of interest" description="Disordered" evidence="1">
    <location>
        <begin position="456"/>
        <end position="490"/>
    </location>
</feature>
<protein>
    <recommendedName>
        <fullName evidence="4">Thymidine phosphorylase</fullName>
    </recommendedName>
</protein>
<feature type="compositionally biased region" description="Acidic residues" evidence="1">
    <location>
        <begin position="456"/>
        <end position="465"/>
    </location>
</feature>
<accession>A0ABV2SEK4</accession>
<gene>
    <name evidence="2" type="ORF">V5J35_001368</name>
</gene>
<feature type="compositionally biased region" description="Low complexity" evidence="1">
    <location>
        <begin position="231"/>
        <end position="247"/>
    </location>
</feature>
<evidence type="ECO:0000256" key="1">
    <source>
        <dbReference type="SAM" id="MobiDB-lite"/>
    </source>
</evidence>
<proteinExistence type="predicted"/>
<comment type="caution">
    <text evidence="2">The sequence shown here is derived from an EMBL/GenBank/DDBJ whole genome shotgun (WGS) entry which is preliminary data.</text>
</comment>
<organism evidence="2 3">
    <name type="scientific">Endozoicomonas lisbonensis</name>
    <dbReference type="NCBI Taxonomy" id="3120522"/>
    <lineage>
        <taxon>Bacteria</taxon>
        <taxon>Pseudomonadati</taxon>
        <taxon>Pseudomonadota</taxon>
        <taxon>Gammaproteobacteria</taxon>
        <taxon>Oceanospirillales</taxon>
        <taxon>Endozoicomonadaceae</taxon>
        <taxon>Endozoicomonas</taxon>
    </lineage>
</organism>
<reference evidence="2 3" key="1">
    <citation type="submission" date="2024-06" db="EMBL/GenBank/DDBJ databases">
        <title>Genomic Encyclopedia of Type Strains, Phase V (KMG-V): Genome sequencing to study the core and pangenomes of soil and plant-associated prokaryotes.</title>
        <authorList>
            <person name="Whitman W."/>
        </authorList>
    </citation>
    <scope>NUCLEOTIDE SEQUENCE [LARGE SCALE GENOMIC DNA]</scope>
    <source>
        <strain evidence="2 3">NE40</strain>
    </source>
</reference>
<dbReference type="EMBL" id="JBEWTB010000002">
    <property type="protein sequence ID" value="MET4756176.1"/>
    <property type="molecule type" value="Genomic_DNA"/>
</dbReference>
<feature type="region of interest" description="Disordered" evidence="1">
    <location>
        <begin position="226"/>
        <end position="247"/>
    </location>
</feature>
<sequence length="734" mass="83447">MSEQRSNVVSINTAASPVVQFEIEMLFENLLNQYIIPHINPAVNALADYVSEKQLAAASDIDLMQLIETEKKVKSSKTEIIESFTNHLFNRINDWTETDKTTDASLPVSDLSLVDNTILEQKLSWQAAARQMEMCEQLQNLYNCESRLQDFTPSDSMQLPIGSMALCETFASALASLNLELDTVHEFLSLFAKHLKFPASQMWQQADTDLAEMGLKLNTPKISSYTETVGNSSSQNNTNQSEETNTETEMVNQIAQQVVSKVESMIGQQFSKTMSETGADSFIISAASYPTQDLALTLTSIQDELSGQHSAISNLSESIKNALTDRGITQSLSPRQEDLINMVGLLFEYIIDDHELPDIIKKIIGLLQIPVLKLALIDHDFLCNREHPGRQLLNDMTSAGMHCKDDDEPIVQLIENNVMTIIHSFTDNPNIFSECLREFNKNLLSINRRSMQAAEEDQWDTEGAEEANLNSVESTKECSEPVTDPASNTIAASPVDDIVDSYLTRHNVPKSLNDLVCSAWKDVLQFSLEQNSSDEHWFHRVNILDMLLWNLQESHQKSIPDDDWKILKAYLIEQFHEVDMNPFAVAEWFHIIDSMTNKHIDLEEEIVIQKTTDQQKNQQIFTTDEIRESELSDQEFDITVPDTRRQPFSDTEMPVVGQWVEFIGKNDHRLRCKLATIHLHTDRYIFVNKSGMKVAEWSGLELGKAIQHHRVELLNDQQFFDRALQAVMNKFTKF</sequence>
<name>A0ABV2SEK4_9GAMM</name>